<keyword evidence="2" id="KW-0472">Membrane</keyword>
<evidence type="ECO:0000256" key="1">
    <source>
        <dbReference type="SAM" id="MobiDB-lite"/>
    </source>
</evidence>
<evidence type="ECO:0000313" key="4">
    <source>
        <dbReference type="EMBL" id="KAL1494629.1"/>
    </source>
</evidence>
<dbReference type="PANTHER" id="PTHR21879">
    <property type="entry name" value="FI03362P-RELATED-RELATED"/>
    <property type="match status" value="1"/>
</dbReference>
<keyword evidence="2" id="KW-1133">Transmembrane helix</keyword>
<evidence type="ECO:0000256" key="3">
    <source>
        <dbReference type="SAM" id="SignalP"/>
    </source>
</evidence>
<reference evidence="4 5" key="1">
    <citation type="submission" date="2024-05" db="EMBL/GenBank/DDBJ databases">
        <title>Genetic variation in Jamaican populations of the coffee berry borer (Hypothenemus hampei).</title>
        <authorList>
            <person name="Errbii M."/>
            <person name="Myrie A."/>
        </authorList>
    </citation>
    <scope>NUCLEOTIDE SEQUENCE [LARGE SCALE GENOMIC DNA]</scope>
    <source>
        <strain evidence="4">JA-Hopewell-2020-01-JO</strain>
        <tissue evidence="4">Whole body</tissue>
    </source>
</reference>
<organism evidence="4 5">
    <name type="scientific">Hypothenemus hampei</name>
    <name type="common">Coffee berry borer</name>
    <dbReference type="NCBI Taxonomy" id="57062"/>
    <lineage>
        <taxon>Eukaryota</taxon>
        <taxon>Metazoa</taxon>
        <taxon>Ecdysozoa</taxon>
        <taxon>Arthropoda</taxon>
        <taxon>Hexapoda</taxon>
        <taxon>Insecta</taxon>
        <taxon>Pterygota</taxon>
        <taxon>Neoptera</taxon>
        <taxon>Endopterygota</taxon>
        <taxon>Coleoptera</taxon>
        <taxon>Polyphaga</taxon>
        <taxon>Cucujiformia</taxon>
        <taxon>Curculionidae</taxon>
        <taxon>Scolytinae</taxon>
        <taxon>Hypothenemus</taxon>
    </lineage>
</organism>
<dbReference type="AlphaFoldDB" id="A0ABD1EJC6"/>
<dbReference type="EMBL" id="JBDJPC010000007">
    <property type="protein sequence ID" value="KAL1494629.1"/>
    <property type="molecule type" value="Genomic_DNA"/>
</dbReference>
<keyword evidence="2" id="KW-0812">Transmembrane</keyword>
<feature type="transmembrane region" description="Helical" evidence="2">
    <location>
        <begin position="179"/>
        <end position="202"/>
    </location>
</feature>
<keyword evidence="5" id="KW-1185">Reference proteome</keyword>
<name>A0ABD1EJC6_HYPHA</name>
<proteinExistence type="predicted"/>
<evidence type="ECO:0008006" key="6">
    <source>
        <dbReference type="Google" id="ProtNLM"/>
    </source>
</evidence>
<sequence>MRLLVRFFIISTILVNLTLCEDAKGDSSRVLQKFFGQCLQKTELIKCLKIQALKVTERALHIKSFNIIGGLDIVGNERQAKSVSESYFNESKLEKLSNDDLDSLLGDRASKFLDTHRVEVNIPKVIEETGRSLKEESRGKGGGGGGGGGGKDKGGSGYGPLLAALAIKGSFLALAYKGIAIMSGTAILIGKMALLLSAILGLKKLISGTQEKTTFEIIKTPKYSEDHVHSTTYEDDHHDHFRRNYMDPGEAHKRVFRFHIPGH</sequence>
<feature type="compositionally biased region" description="Basic and acidic residues" evidence="1">
    <location>
        <begin position="130"/>
        <end position="139"/>
    </location>
</feature>
<dbReference type="InterPro" id="IPR012464">
    <property type="entry name" value="DUF1676"/>
</dbReference>
<evidence type="ECO:0000256" key="2">
    <source>
        <dbReference type="SAM" id="Phobius"/>
    </source>
</evidence>
<dbReference type="Pfam" id="PF07898">
    <property type="entry name" value="DUF1676"/>
    <property type="match status" value="1"/>
</dbReference>
<feature type="signal peptide" evidence="3">
    <location>
        <begin position="1"/>
        <end position="20"/>
    </location>
</feature>
<protein>
    <recommendedName>
        <fullName evidence="6">Osiris 11</fullName>
    </recommendedName>
</protein>
<dbReference type="PANTHER" id="PTHR21879:SF14">
    <property type="entry name" value="OSIRIS 8"/>
    <property type="match status" value="1"/>
</dbReference>
<evidence type="ECO:0000313" key="5">
    <source>
        <dbReference type="Proteomes" id="UP001566132"/>
    </source>
</evidence>
<accession>A0ABD1EJC6</accession>
<keyword evidence="3" id="KW-0732">Signal</keyword>
<feature type="compositionally biased region" description="Gly residues" evidence="1">
    <location>
        <begin position="140"/>
        <end position="149"/>
    </location>
</feature>
<gene>
    <name evidence="4" type="ORF">ABEB36_010199</name>
</gene>
<dbReference type="Proteomes" id="UP001566132">
    <property type="component" value="Unassembled WGS sequence"/>
</dbReference>
<feature type="chain" id="PRO_5044784176" description="Osiris 11" evidence="3">
    <location>
        <begin position="21"/>
        <end position="263"/>
    </location>
</feature>
<feature type="region of interest" description="Disordered" evidence="1">
    <location>
        <begin position="130"/>
        <end position="152"/>
    </location>
</feature>
<comment type="caution">
    <text evidence="4">The sequence shown here is derived from an EMBL/GenBank/DDBJ whole genome shotgun (WGS) entry which is preliminary data.</text>
</comment>